<dbReference type="PROSITE" id="PS00156">
    <property type="entry name" value="OMPDECASE"/>
    <property type="match status" value="1"/>
</dbReference>
<dbReference type="InterPro" id="IPR013785">
    <property type="entry name" value="Aldolase_TIM"/>
</dbReference>
<evidence type="ECO:0000259" key="8">
    <source>
        <dbReference type="SMART" id="SM00934"/>
    </source>
</evidence>
<dbReference type="InterPro" id="IPR011995">
    <property type="entry name" value="OMPdecase_type-2"/>
</dbReference>
<dbReference type="GO" id="GO:0044205">
    <property type="term" value="P:'de novo' UMP biosynthetic process"/>
    <property type="evidence" value="ECO:0007669"/>
    <property type="project" value="UniProtKB-UniRule"/>
</dbReference>
<accession>A0A5C1EBL2</accession>
<dbReference type="SUPFAM" id="SSF51366">
    <property type="entry name" value="Ribulose-phoshate binding barrel"/>
    <property type="match status" value="1"/>
</dbReference>
<dbReference type="KEGG" id="otr:OTERR_25030"/>
<dbReference type="Gene3D" id="3.20.20.70">
    <property type="entry name" value="Aldolase class I"/>
    <property type="match status" value="1"/>
</dbReference>
<dbReference type="PANTHER" id="PTHR43375:SF1">
    <property type="entry name" value="OROTIDINE 5'-PHOSPHATE DECARBOXYLASE"/>
    <property type="match status" value="1"/>
</dbReference>
<keyword evidence="4 7" id="KW-0665">Pyrimidine biosynthesis</keyword>
<dbReference type="CDD" id="cd04725">
    <property type="entry name" value="OMP_decarboxylase_like"/>
    <property type="match status" value="1"/>
</dbReference>
<gene>
    <name evidence="7 9" type="primary">pyrF</name>
    <name evidence="9" type="ORF">OTERR_25030</name>
</gene>
<proteinExistence type="inferred from homology"/>
<comment type="catalytic activity">
    <reaction evidence="6 7">
        <text>orotidine 5'-phosphate + H(+) = UMP + CO2</text>
        <dbReference type="Rhea" id="RHEA:11596"/>
        <dbReference type="ChEBI" id="CHEBI:15378"/>
        <dbReference type="ChEBI" id="CHEBI:16526"/>
        <dbReference type="ChEBI" id="CHEBI:57538"/>
        <dbReference type="ChEBI" id="CHEBI:57865"/>
        <dbReference type="EC" id="4.1.1.23"/>
    </reaction>
</comment>
<evidence type="ECO:0000256" key="6">
    <source>
        <dbReference type="ARBA" id="ARBA00049157"/>
    </source>
</evidence>
<organism evidence="9 10">
    <name type="scientific">Oryzomicrobium terrae</name>
    <dbReference type="NCBI Taxonomy" id="1735038"/>
    <lineage>
        <taxon>Bacteria</taxon>
        <taxon>Pseudomonadati</taxon>
        <taxon>Pseudomonadota</taxon>
        <taxon>Betaproteobacteria</taxon>
        <taxon>Rhodocyclales</taxon>
        <taxon>Rhodocyclaceae</taxon>
        <taxon>Oryzomicrobium</taxon>
    </lineage>
</organism>
<reference evidence="9 10" key="1">
    <citation type="submission" date="2017-07" db="EMBL/GenBank/DDBJ databases">
        <title>Complete genome sequence of Oryzomicrobium terrae TPP412.</title>
        <authorList>
            <person name="Chiu L.-W."/>
            <person name="Lo K.-J."/>
            <person name="Tsai Y.-M."/>
            <person name="Lin S.-S."/>
            <person name="Kuo C.-H."/>
            <person name="Liu C.-T."/>
        </authorList>
    </citation>
    <scope>NUCLEOTIDE SEQUENCE [LARGE SCALE GENOMIC DNA]</scope>
    <source>
        <strain evidence="9 10">TPP412</strain>
    </source>
</reference>
<evidence type="ECO:0000313" key="10">
    <source>
        <dbReference type="Proteomes" id="UP000323671"/>
    </source>
</evidence>
<dbReference type="Pfam" id="PF00215">
    <property type="entry name" value="OMPdecase"/>
    <property type="match status" value="1"/>
</dbReference>
<dbReference type="GO" id="GO:0006207">
    <property type="term" value="P:'de novo' pyrimidine nucleobase biosynthetic process"/>
    <property type="evidence" value="ECO:0007669"/>
    <property type="project" value="InterPro"/>
</dbReference>
<dbReference type="InterPro" id="IPR011060">
    <property type="entry name" value="RibuloseP-bd_barrel"/>
</dbReference>
<dbReference type="GO" id="GO:0004590">
    <property type="term" value="F:orotidine-5'-phosphate decarboxylase activity"/>
    <property type="evidence" value="ECO:0007669"/>
    <property type="project" value="UniProtKB-UniRule"/>
</dbReference>
<evidence type="ECO:0000256" key="3">
    <source>
        <dbReference type="ARBA" id="ARBA00022793"/>
    </source>
</evidence>
<feature type="domain" description="Orotidine 5'-phosphate decarboxylase" evidence="8">
    <location>
        <begin position="21"/>
        <end position="260"/>
    </location>
</feature>
<dbReference type="InterPro" id="IPR018089">
    <property type="entry name" value="OMPdecase_AS"/>
</dbReference>
<comment type="similarity">
    <text evidence="2 7">Belongs to the OMP decarboxylase family. Type 2 subfamily.</text>
</comment>
<dbReference type="UniPathway" id="UPA00070">
    <property type="reaction ID" value="UER00120"/>
</dbReference>
<name>A0A5C1EBL2_9RHOO</name>
<comment type="pathway">
    <text evidence="1 7">Pyrimidine metabolism; UMP biosynthesis via de novo pathway; UMP from orotate: step 2/2.</text>
</comment>
<dbReference type="AlphaFoldDB" id="A0A5C1EBL2"/>
<dbReference type="EC" id="4.1.1.23" evidence="7"/>
<dbReference type="HAMAP" id="MF_01215">
    <property type="entry name" value="OMPdecase_type2"/>
    <property type="match status" value="1"/>
</dbReference>
<evidence type="ECO:0000256" key="4">
    <source>
        <dbReference type="ARBA" id="ARBA00022975"/>
    </source>
</evidence>
<dbReference type="NCBIfam" id="TIGR02127">
    <property type="entry name" value="pyrF_sub2"/>
    <property type="match status" value="1"/>
</dbReference>
<evidence type="ECO:0000313" key="9">
    <source>
        <dbReference type="EMBL" id="QEL65979.1"/>
    </source>
</evidence>
<evidence type="ECO:0000256" key="5">
    <source>
        <dbReference type="ARBA" id="ARBA00023239"/>
    </source>
</evidence>
<dbReference type="InterPro" id="IPR001754">
    <property type="entry name" value="OMPdeCOase_dom"/>
</dbReference>
<dbReference type="EMBL" id="CP022579">
    <property type="protein sequence ID" value="QEL65979.1"/>
    <property type="molecule type" value="Genomic_DNA"/>
</dbReference>
<evidence type="ECO:0000256" key="7">
    <source>
        <dbReference type="HAMAP-Rule" id="MF_01215"/>
    </source>
</evidence>
<evidence type="ECO:0000256" key="2">
    <source>
        <dbReference type="ARBA" id="ARBA00008847"/>
    </source>
</evidence>
<protein>
    <recommendedName>
        <fullName evidence="7">Orotidine 5'-phosphate decarboxylase</fullName>
        <ecNumber evidence="7">4.1.1.23</ecNumber>
    </recommendedName>
    <alternativeName>
        <fullName evidence="7">OMP decarboxylase</fullName>
        <shortName evidence="7">OMPDCase</shortName>
        <shortName evidence="7">OMPdecase</shortName>
    </alternativeName>
</protein>
<keyword evidence="3 7" id="KW-0210">Decarboxylase</keyword>
<sequence>MTTTTTFTQSLAAAWQKNNSLLCVGLDPEPTKFPIHLQGRPDAIFEFCKSIVDSTADLVCCFKPQIAYFAAHRAEDQLEALIAHIHGRHPGIPVILDAKRGDIGSTAEQYAIEAFERFQADAITASPYMGRDSVTPYLAYPDKGVILLCRTSNPGGSDLQFLDVGGGEKLFERVAKLVASEWNTTGQCALVVGATFPAEIARVRSIVGDLPLLVPGIGAQGGDIQATVEAGKTAGGTGLMISSSRAILYAGKDEGFAAASRQVALATRDAINRYR</sequence>
<dbReference type="PANTHER" id="PTHR43375">
    <property type="entry name" value="OROTIDINE 5'-PHOSPHATE DECARBOXYLASE"/>
    <property type="match status" value="1"/>
</dbReference>
<keyword evidence="5 7" id="KW-0456">Lyase</keyword>
<evidence type="ECO:0000256" key="1">
    <source>
        <dbReference type="ARBA" id="ARBA00004861"/>
    </source>
</evidence>
<feature type="active site" description="Proton donor" evidence="7">
    <location>
        <position position="99"/>
    </location>
</feature>
<dbReference type="RefSeq" id="WP_149425995.1">
    <property type="nucleotide sequence ID" value="NZ_CP022579.1"/>
</dbReference>
<keyword evidence="10" id="KW-1185">Reference proteome</keyword>
<dbReference type="Proteomes" id="UP000323671">
    <property type="component" value="Chromosome"/>
</dbReference>
<dbReference type="SMART" id="SM00934">
    <property type="entry name" value="OMPdecase"/>
    <property type="match status" value="1"/>
</dbReference>